<accession>A0ABD3HSC2</accession>
<dbReference type="InterPro" id="IPR003736">
    <property type="entry name" value="PAAI_dom"/>
</dbReference>
<dbReference type="Proteomes" id="UP001633002">
    <property type="component" value="Unassembled WGS sequence"/>
</dbReference>
<protein>
    <recommendedName>
        <fullName evidence="2">Thioesterase domain-containing protein</fullName>
    </recommendedName>
</protein>
<dbReference type="CDD" id="cd03443">
    <property type="entry name" value="PaaI_thioesterase"/>
    <property type="match status" value="1"/>
</dbReference>
<feature type="domain" description="Thioesterase" evidence="2">
    <location>
        <begin position="133"/>
        <end position="203"/>
    </location>
</feature>
<sequence>MLRLWCPTRYLAISRSIQGIRPRPHKVRCSVGKIGRNWNFTGDFQKCCSSGKFVVPLPRGQVREGFQFRLFAMQGGGNHSSPSDDPLNQLEDDRHKDYRGLKILQFIGFKMTQLSPTKSTGRFVVTKEACQPFNVLHGGTTAYIAESIASVSATIAANYKRIAGIELNVSHLRSVPLGSDVEVTAVPLRVGNRVQVWEVKFETTRPERIEKTQTAEQSSGSGTSPQLVVSAIARVTLLVGLPVTPESKL</sequence>
<dbReference type="AlphaFoldDB" id="A0ABD3HSC2"/>
<evidence type="ECO:0000313" key="4">
    <source>
        <dbReference type="Proteomes" id="UP001633002"/>
    </source>
</evidence>
<organism evidence="3 4">
    <name type="scientific">Riccia sorocarpa</name>
    <dbReference type="NCBI Taxonomy" id="122646"/>
    <lineage>
        <taxon>Eukaryota</taxon>
        <taxon>Viridiplantae</taxon>
        <taxon>Streptophyta</taxon>
        <taxon>Embryophyta</taxon>
        <taxon>Marchantiophyta</taxon>
        <taxon>Marchantiopsida</taxon>
        <taxon>Marchantiidae</taxon>
        <taxon>Marchantiales</taxon>
        <taxon>Ricciaceae</taxon>
        <taxon>Riccia</taxon>
    </lineage>
</organism>
<keyword evidence="1" id="KW-0378">Hydrolase</keyword>
<dbReference type="InterPro" id="IPR006683">
    <property type="entry name" value="Thioestr_dom"/>
</dbReference>
<evidence type="ECO:0000313" key="3">
    <source>
        <dbReference type="EMBL" id="KAL3694298.1"/>
    </source>
</evidence>
<dbReference type="NCBIfam" id="TIGR00369">
    <property type="entry name" value="unchar_dom_1"/>
    <property type="match status" value="1"/>
</dbReference>
<name>A0ABD3HSC2_9MARC</name>
<gene>
    <name evidence="3" type="ORF">R1sor_007949</name>
</gene>
<dbReference type="EMBL" id="JBJQOH010000003">
    <property type="protein sequence ID" value="KAL3694298.1"/>
    <property type="molecule type" value="Genomic_DNA"/>
</dbReference>
<dbReference type="Pfam" id="PF03061">
    <property type="entry name" value="4HBT"/>
    <property type="match status" value="1"/>
</dbReference>
<dbReference type="PANTHER" id="PTHR43240">
    <property type="entry name" value="1,4-DIHYDROXY-2-NAPHTHOYL-COA THIOESTERASE 1"/>
    <property type="match status" value="1"/>
</dbReference>
<dbReference type="SUPFAM" id="SSF54637">
    <property type="entry name" value="Thioesterase/thiol ester dehydrase-isomerase"/>
    <property type="match status" value="1"/>
</dbReference>
<dbReference type="GO" id="GO:0016787">
    <property type="term" value="F:hydrolase activity"/>
    <property type="evidence" value="ECO:0007669"/>
    <property type="project" value="UniProtKB-KW"/>
</dbReference>
<dbReference type="PANTHER" id="PTHR43240:SF5">
    <property type="entry name" value="1,4-DIHYDROXY-2-NAPHTHOYL-COA THIOESTERASE 1"/>
    <property type="match status" value="1"/>
</dbReference>
<dbReference type="Gene3D" id="3.10.129.10">
    <property type="entry name" value="Hotdog Thioesterase"/>
    <property type="match status" value="1"/>
</dbReference>
<proteinExistence type="predicted"/>
<evidence type="ECO:0000259" key="2">
    <source>
        <dbReference type="Pfam" id="PF03061"/>
    </source>
</evidence>
<evidence type="ECO:0000256" key="1">
    <source>
        <dbReference type="ARBA" id="ARBA00022801"/>
    </source>
</evidence>
<dbReference type="InterPro" id="IPR029069">
    <property type="entry name" value="HotDog_dom_sf"/>
</dbReference>
<reference evidence="3 4" key="1">
    <citation type="submission" date="2024-09" db="EMBL/GenBank/DDBJ databases">
        <title>Chromosome-scale assembly of Riccia sorocarpa.</title>
        <authorList>
            <person name="Paukszto L."/>
        </authorList>
    </citation>
    <scope>NUCLEOTIDE SEQUENCE [LARGE SCALE GENOMIC DNA]</scope>
    <source>
        <strain evidence="3">LP-2024</strain>
        <tissue evidence="3">Aerial parts of the thallus</tissue>
    </source>
</reference>
<keyword evidence="4" id="KW-1185">Reference proteome</keyword>
<comment type="caution">
    <text evidence="3">The sequence shown here is derived from an EMBL/GenBank/DDBJ whole genome shotgun (WGS) entry which is preliminary data.</text>
</comment>